<dbReference type="AlphaFoldDB" id="A0AAV4DC63"/>
<organism evidence="5 6">
    <name type="scientific">Plakobranchus ocellatus</name>
    <dbReference type="NCBI Taxonomy" id="259542"/>
    <lineage>
        <taxon>Eukaryota</taxon>
        <taxon>Metazoa</taxon>
        <taxon>Spiralia</taxon>
        <taxon>Lophotrochozoa</taxon>
        <taxon>Mollusca</taxon>
        <taxon>Gastropoda</taxon>
        <taxon>Heterobranchia</taxon>
        <taxon>Euthyneura</taxon>
        <taxon>Panpulmonata</taxon>
        <taxon>Sacoglossa</taxon>
        <taxon>Placobranchoidea</taxon>
        <taxon>Plakobranchidae</taxon>
        <taxon>Plakobranchus</taxon>
    </lineage>
</organism>
<dbReference type="Proteomes" id="UP000735302">
    <property type="component" value="Unassembled WGS sequence"/>
</dbReference>
<dbReference type="SMART" id="SM00248">
    <property type="entry name" value="ANK"/>
    <property type="match status" value="6"/>
</dbReference>
<feature type="compositionally biased region" description="Low complexity" evidence="4">
    <location>
        <begin position="725"/>
        <end position="748"/>
    </location>
</feature>
<dbReference type="InterPro" id="IPR036770">
    <property type="entry name" value="Ankyrin_rpt-contain_sf"/>
</dbReference>
<feature type="compositionally biased region" description="Polar residues" evidence="4">
    <location>
        <begin position="701"/>
        <end position="720"/>
    </location>
</feature>
<gene>
    <name evidence="5" type="ORF">PoB_006816600</name>
</gene>
<feature type="repeat" description="ANK" evidence="3">
    <location>
        <begin position="203"/>
        <end position="235"/>
    </location>
</feature>
<dbReference type="InterPro" id="IPR002110">
    <property type="entry name" value="Ankyrin_rpt"/>
</dbReference>
<feature type="compositionally biased region" description="Basic and acidic residues" evidence="4">
    <location>
        <begin position="474"/>
        <end position="486"/>
    </location>
</feature>
<dbReference type="PROSITE" id="PS50088">
    <property type="entry name" value="ANK_REPEAT"/>
    <property type="match status" value="4"/>
</dbReference>
<dbReference type="PROSITE" id="PS50297">
    <property type="entry name" value="ANK_REP_REGION"/>
    <property type="match status" value="4"/>
</dbReference>
<evidence type="ECO:0000256" key="4">
    <source>
        <dbReference type="SAM" id="MobiDB-lite"/>
    </source>
</evidence>
<dbReference type="PANTHER" id="PTHR24174">
    <property type="entry name" value="ANKYRIN REPEAT AND STERILE ALPHA MOTIF DOMAIN-CONTAINING PROTEIN 1"/>
    <property type="match status" value="1"/>
</dbReference>
<feature type="compositionally biased region" description="Basic and acidic residues" evidence="4">
    <location>
        <begin position="299"/>
        <end position="321"/>
    </location>
</feature>
<feature type="repeat" description="ANK" evidence="3">
    <location>
        <begin position="137"/>
        <end position="169"/>
    </location>
</feature>
<protein>
    <submittedName>
        <fullName evidence="5">Ankyrin repeat and sterile alpha motif domain-containing protein 1b</fullName>
    </submittedName>
</protein>
<dbReference type="PANTHER" id="PTHR24174:SF1">
    <property type="entry name" value="IP14385P"/>
    <property type="match status" value="1"/>
</dbReference>
<name>A0AAV4DC63_9GAST</name>
<dbReference type="Pfam" id="PF12796">
    <property type="entry name" value="Ank_2"/>
    <property type="match status" value="3"/>
</dbReference>
<proteinExistence type="predicted"/>
<feature type="compositionally biased region" description="Low complexity" evidence="4">
    <location>
        <begin position="567"/>
        <end position="580"/>
    </location>
</feature>
<feature type="compositionally biased region" description="Polar residues" evidence="4">
    <location>
        <begin position="447"/>
        <end position="458"/>
    </location>
</feature>
<comment type="caution">
    <text evidence="5">The sequence shown here is derived from an EMBL/GenBank/DDBJ whole genome shotgun (WGS) entry which is preliminary data.</text>
</comment>
<dbReference type="EMBL" id="BLXT01007705">
    <property type="protein sequence ID" value="GFO41661.1"/>
    <property type="molecule type" value="Genomic_DNA"/>
</dbReference>
<feature type="compositionally biased region" description="Polar residues" evidence="4">
    <location>
        <begin position="383"/>
        <end position="397"/>
    </location>
</feature>
<feature type="non-terminal residue" evidence="5">
    <location>
        <position position="787"/>
    </location>
</feature>
<sequence length="787" mass="84173">MGKDQELIDACRSGNKAAAEKLLASKLASKGRGPKAAGANSGGGGALSMLRSGISSLKGVNVNCSDNSGDTPLHLAALNGHLDIVSLLLDCDANPTLLDTQDCSPLHLAAWNGHTEICSELLLSPEGQALLNLQTRDGNTALHFAAHHGHTNVLALLLQKGGDPVIRNLEDKSPLDLAAQYDRLDIVMQLVMSHPELVAQRSIQNTPLHLASRLGHKAVVRYLLDSGFPIDAKTDKGTALHEAANFCKLDVIRLLLERGIDISVKSHTGCTAEDILRSIPSRAAEEALNILKTHIYHQRTPDSDGEKSIVDEPVPETHRPEAPPSHANVPISVVETPSFVEQKSNLYKSLPHGNEGSTGPPPIMPRHSHSVRLPDKTDESADHSPSSLTVPYNSEASALTLRDSFGESDKSRNSIALQDISPSPKSPTDLPKKPPRKKTQSFRRNEQGSPFTPTSNGIHHNAPGGKNYVNLDPQIERALVEGKLDFKPQAPQTTVILPSNEDNDGSQSQQRDPAGQDSQELNPLQSNESGVEAQRNSIGSGTGVATAEEDKDMTEMSSSPPSSLDIVPASRTSAARSSVTPPSPTKRHEPPTPDCPPPSPSTALLNIQRQILPTEKRRSKDMETITDTSITERQEPEEEQAPVVQAVTLPRPAQKKKPTPLPRKSSLSSDTRDIPASLSTKEGYSGGRPMSVPARMARQSDGLQKENSLSQIISSESPQVSAPGARMSSTDSTTAATAAAAPHQTASSEDSASKGEICIDYDNEPVQMRRSSSADNKPGGWDDNVFA</sequence>
<feature type="region of interest" description="Disordered" evidence="4">
    <location>
        <begin position="348"/>
        <end position="787"/>
    </location>
</feature>
<evidence type="ECO:0000256" key="3">
    <source>
        <dbReference type="PROSITE-ProRule" id="PRU00023"/>
    </source>
</evidence>
<dbReference type="InterPro" id="IPR033635">
    <property type="entry name" value="ANKS1/Caskin"/>
</dbReference>
<dbReference type="SUPFAM" id="SSF48403">
    <property type="entry name" value="Ankyrin repeat"/>
    <property type="match status" value="1"/>
</dbReference>
<evidence type="ECO:0000256" key="2">
    <source>
        <dbReference type="ARBA" id="ARBA00023043"/>
    </source>
</evidence>
<dbReference type="GO" id="GO:0005829">
    <property type="term" value="C:cytosol"/>
    <property type="evidence" value="ECO:0007669"/>
    <property type="project" value="TreeGrafter"/>
</dbReference>
<keyword evidence="1" id="KW-0677">Repeat</keyword>
<reference evidence="5 6" key="1">
    <citation type="journal article" date="2021" name="Elife">
        <title>Chloroplast acquisition without the gene transfer in kleptoplastic sea slugs, Plakobranchus ocellatus.</title>
        <authorList>
            <person name="Maeda T."/>
            <person name="Takahashi S."/>
            <person name="Yoshida T."/>
            <person name="Shimamura S."/>
            <person name="Takaki Y."/>
            <person name="Nagai Y."/>
            <person name="Toyoda A."/>
            <person name="Suzuki Y."/>
            <person name="Arimoto A."/>
            <person name="Ishii H."/>
            <person name="Satoh N."/>
            <person name="Nishiyama T."/>
            <person name="Hasebe M."/>
            <person name="Maruyama T."/>
            <person name="Minagawa J."/>
            <person name="Obokata J."/>
            <person name="Shigenobu S."/>
        </authorList>
    </citation>
    <scope>NUCLEOTIDE SEQUENCE [LARGE SCALE GENOMIC DNA]</scope>
</reference>
<evidence type="ECO:0000313" key="5">
    <source>
        <dbReference type="EMBL" id="GFO41661.1"/>
    </source>
</evidence>
<keyword evidence="2 3" id="KW-0040">ANK repeat</keyword>
<feature type="compositionally biased region" description="Basic and acidic residues" evidence="4">
    <location>
        <begin position="614"/>
        <end position="623"/>
    </location>
</feature>
<feature type="repeat" description="ANK" evidence="3">
    <location>
        <begin position="235"/>
        <end position="267"/>
    </location>
</feature>
<accession>A0AAV4DC63</accession>
<feature type="repeat" description="ANK" evidence="3">
    <location>
        <begin position="68"/>
        <end position="100"/>
    </location>
</feature>
<dbReference type="PRINTS" id="PR01415">
    <property type="entry name" value="ANKYRIN"/>
</dbReference>
<feature type="compositionally biased region" description="Basic and acidic residues" evidence="4">
    <location>
        <begin position="372"/>
        <end position="382"/>
    </location>
</feature>
<feature type="compositionally biased region" description="Polar residues" evidence="4">
    <location>
        <begin position="413"/>
        <end position="423"/>
    </location>
</feature>
<feature type="compositionally biased region" description="Polar residues" evidence="4">
    <location>
        <begin position="505"/>
        <end position="539"/>
    </location>
</feature>
<dbReference type="Gene3D" id="1.25.40.20">
    <property type="entry name" value="Ankyrin repeat-containing domain"/>
    <property type="match status" value="2"/>
</dbReference>
<evidence type="ECO:0000256" key="1">
    <source>
        <dbReference type="ARBA" id="ARBA00022737"/>
    </source>
</evidence>
<feature type="region of interest" description="Disordered" evidence="4">
    <location>
        <begin position="297"/>
        <end position="330"/>
    </location>
</feature>
<keyword evidence="6" id="KW-1185">Reference proteome</keyword>
<evidence type="ECO:0000313" key="6">
    <source>
        <dbReference type="Proteomes" id="UP000735302"/>
    </source>
</evidence>